<dbReference type="OrthoDB" id="6677713at2"/>
<feature type="domain" description="Nucleoside phosphorylase" evidence="2">
    <location>
        <begin position="25"/>
        <end position="293"/>
    </location>
</feature>
<dbReference type="InterPro" id="IPR035994">
    <property type="entry name" value="Nucleoside_phosphorylase_sf"/>
</dbReference>
<protein>
    <submittedName>
        <fullName evidence="3">5'-methylthioadenosine/S-adenosylhomocysteine nucleosidase</fullName>
    </submittedName>
</protein>
<dbReference type="Proteomes" id="UP000318483">
    <property type="component" value="Plasmid unnamed1"/>
</dbReference>
<name>A0A5B8IWS5_9RHOB</name>
<keyword evidence="1" id="KW-0732">Signal</keyword>
<dbReference type="PANTHER" id="PTHR21234:SF42">
    <property type="entry name" value="PHOSPHORYLASE SUPERFAMILY PROTEIN"/>
    <property type="match status" value="1"/>
</dbReference>
<evidence type="ECO:0000313" key="4">
    <source>
        <dbReference type="Proteomes" id="UP000318483"/>
    </source>
</evidence>
<feature type="signal peptide" evidence="1">
    <location>
        <begin position="1"/>
        <end position="20"/>
    </location>
</feature>
<dbReference type="SUPFAM" id="SSF53167">
    <property type="entry name" value="Purine and uridine phosphorylases"/>
    <property type="match status" value="1"/>
</dbReference>
<dbReference type="KEGG" id="lit:FPZ52_12980"/>
<accession>A0A5B8IWS5</accession>
<feature type="chain" id="PRO_5022886840" evidence="1">
    <location>
        <begin position="21"/>
        <end position="298"/>
    </location>
</feature>
<dbReference type="CDD" id="cd09008">
    <property type="entry name" value="MTAN"/>
    <property type="match status" value="1"/>
</dbReference>
<evidence type="ECO:0000259" key="2">
    <source>
        <dbReference type="Pfam" id="PF01048"/>
    </source>
</evidence>
<dbReference type="Pfam" id="PF01048">
    <property type="entry name" value="PNP_UDP_1"/>
    <property type="match status" value="1"/>
</dbReference>
<dbReference type="PANTHER" id="PTHR21234">
    <property type="entry name" value="PURINE NUCLEOSIDE PHOSPHORYLASE"/>
    <property type="match status" value="1"/>
</dbReference>
<dbReference type="InterPro" id="IPR000845">
    <property type="entry name" value="Nucleoside_phosphorylase_d"/>
</dbReference>
<proteinExistence type="predicted"/>
<keyword evidence="3" id="KW-0614">Plasmid</keyword>
<dbReference type="RefSeq" id="WP_146366020.1">
    <property type="nucleotide sequence ID" value="NZ_CP042262.1"/>
</dbReference>
<dbReference type="EMBL" id="CP042262">
    <property type="protein sequence ID" value="QDY70602.1"/>
    <property type="molecule type" value="Genomic_DNA"/>
</dbReference>
<reference evidence="3 4" key="1">
    <citation type="submission" date="2019-07" db="EMBL/GenBank/DDBJ databases">
        <title>Litoreibacter alkalisoli sp. nov., isolated from saline-alkaline soil.</title>
        <authorList>
            <person name="Wang S."/>
            <person name="Xu L."/>
            <person name="Xing Y.-T."/>
            <person name="Sun J.-Q."/>
        </authorList>
    </citation>
    <scope>NUCLEOTIDE SEQUENCE [LARGE SCALE GENOMIC DNA]</scope>
    <source>
        <strain evidence="3 4">LN3S51</strain>
        <plasmid evidence="3 4">unnamed1</plasmid>
    </source>
</reference>
<keyword evidence="4" id="KW-1185">Reference proteome</keyword>
<evidence type="ECO:0000313" key="3">
    <source>
        <dbReference type="EMBL" id="QDY70602.1"/>
    </source>
</evidence>
<dbReference type="GO" id="GO:0003824">
    <property type="term" value="F:catalytic activity"/>
    <property type="evidence" value="ECO:0007669"/>
    <property type="project" value="InterPro"/>
</dbReference>
<dbReference type="AlphaFoldDB" id="A0A5B8IWS5"/>
<dbReference type="GO" id="GO:0009116">
    <property type="term" value="P:nucleoside metabolic process"/>
    <property type="evidence" value="ECO:0007669"/>
    <property type="project" value="InterPro"/>
</dbReference>
<geneLocation type="plasmid" evidence="3 4">
    <name>unnamed1</name>
</geneLocation>
<sequence length="298" mass="31343">MLRQLTTSAVICATALPACAEGSKVAVMSAFAPEWIALQDELANAEETVINGNHFITGTLGGKDVVLFLSGISMVNAAMTTQVALDHFDIGAIVFSGIAGGVDSSLNIGDVVVPAQWGQYLETIMARETAEGFAVPPWMTTEFPNYGMMFPQTVDVTSARGGEPEPKFWFETDPALLAAAQEVAGTLSLEDCNPDNSCLTAAPKVEVGGNGVSGASFVDNADFRNYVSDTFEAKVLDMESAAVAHVAYANEVPFIAFRSLSDLAGGGPGENEMTTFFDLAATNSASVVLAFLERMETP</sequence>
<gene>
    <name evidence="3" type="ORF">FPZ52_12980</name>
</gene>
<evidence type="ECO:0000256" key="1">
    <source>
        <dbReference type="SAM" id="SignalP"/>
    </source>
</evidence>
<dbReference type="Gene3D" id="3.40.50.1580">
    <property type="entry name" value="Nucleoside phosphorylase domain"/>
    <property type="match status" value="1"/>
</dbReference>
<organism evidence="3 4">
    <name type="scientific">Qingshengfaniella alkalisoli</name>
    <dbReference type="NCBI Taxonomy" id="2599296"/>
    <lineage>
        <taxon>Bacteria</taxon>
        <taxon>Pseudomonadati</taxon>
        <taxon>Pseudomonadota</taxon>
        <taxon>Alphaproteobacteria</taxon>
        <taxon>Rhodobacterales</taxon>
        <taxon>Paracoccaceae</taxon>
        <taxon>Qingshengfaniella</taxon>
    </lineage>
</organism>